<keyword evidence="2" id="KW-0813">Transport</keyword>
<organism evidence="7 8">
    <name type="scientific">Vreelandella salicampi</name>
    <dbReference type="NCBI Taxonomy" id="1449798"/>
    <lineage>
        <taxon>Bacteria</taxon>
        <taxon>Pseudomonadati</taxon>
        <taxon>Pseudomonadota</taxon>
        <taxon>Gammaproteobacteria</taxon>
        <taxon>Oceanospirillales</taxon>
        <taxon>Halomonadaceae</taxon>
        <taxon>Vreelandella</taxon>
    </lineage>
</organism>
<evidence type="ECO:0000256" key="4">
    <source>
        <dbReference type="ARBA" id="ARBA00022840"/>
    </source>
</evidence>
<keyword evidence="3" id="KW-0547">Nucleotide-binding</keyword>
<dbReference type="InterPro" id="IPR050683">
    <property type="entry name" value="Bact_Polysacc_Export_ATP-bd"/>
</dbReference>
<dbReference type="SMART" id="SM00382">
    <property type="entry name" value="AAA"/>
    <property type="match status" value="1"/>
</dbReference>
<proteinExistence type="inferred from homology"/>
<dbReference type="CDD" id="cd03220">
    <property type="entry name" value="ABC_KpsT_Wzt"/>
    <property type="match status" value="1"/>
</dbReference>
<dbReference type="InterPro" id="IPR015860">
    <property type="entry name" value="ABC_transpr_TagH-like"/>
</dbReference>
<dbReference type="InterPro" id="IPR003593">
    <property type="entry name" value="AAA+_ATPase"/>
</dbReference>
<sequence>MIHIQRLNKTFKLFHRPADRLKEAITGRTRHESYHALQDITFEVAPGEVLGVLGRNGAGKSTLLKLLNGVLIPDSGDIQIDGRITGLLELGTGFNTELTGEQNITANGLMLGMSRDEIDAKREAIKAFSELGAYIDEPLRTYSSGMTMRLAFSIAIHAEPRCFLVDEALSVGDGYFQQKCMKRIREFKASGGSILFVSHDLNAVKMLCDRALVLEAGRVAFDGDADDAVNHYNRIMARQAEEEEGRQQQRHQGAYGSQAVSVVDGWLAGEKSQSTMLSSGENLHIALKLQAREALDAITVGILIRDRFGQDIFGTNSYQLGQAVSISPGETRYVHVQLKADIAPGKYTVTVGLHSQEHHLEDCYWWHDSYLQFEVAGFQHQIFSGVCRLPMTISTPDTLPPMPRDSLAPGHAETASQRQETP</sequence>
<dbReference type="InterPro" id="IPR027417">
    <property type="entry name" value="P-loop_NTPase"/>
</dbReference>
<dbReference type="CDD" id="cd10147">
    <property type="entry name" value="Wzt_C-like"/>
    <property type="match status" value="1"/>
</dbReference>
<dbReference type="RefSeq" id="WP_179929678.1">
    <property type="nucleotide sequence ID" value="NZ_JACCDF010000003.1"/>
</dbReference>
<dbReference type="GO" id="GO:0016887">
    <property type="term" value="F:ATP hydrolysis activity"/>
    <property type="evidence" value="ECO:0007669"/>
    <property type="project" value="InterPro"/>
</dbReference>
<evidence type="ECO:0000256" key="2">
    <source>
        <dbReference type="ARBA" id="ARBA00022448"/>
    </source>
</evidence>
<dbReference type="SUPFAM" id="SSF52540">
    <property type="entry name" value="P-loop containing nucleoside triphosphate hydrolases"/>
    <property type="match status" value="1"/>
</dbReference>
<keyword evidence="8" id="KW-1185">Reference proteome</keyword>
<dbReference type="InterPro" id="IPR029439">
    <property type="entry name" value="Wzt_C"/>
</dbReference>
<dbReference type="EMBL" id="JACCDF010000003">
    <property type="protein sequence ID" value="NYS60351.1"/>
    <property type="molecule type" value="Genomic_DNA"/>
</dbReference>
<dbReference type="Gene3D" id="2.70.50.60">
    <property type="entry name" value="abc- transporter (atp binding component) like domain"/>
    <property type="match status" value="1"/>
</dbReference>
<dbReference type="AlphaFoldDB" id="A0A7Z0RU76"/>
<dbReference type="GO" id="GO:0016020">
    <property type="term" value="C:membrane"/>
    <property type="evidence" value="ECO:0007669"/>
    <property type="project" value="InterPro"/>
</dbReference>
<dbReference type="PROSITE" id="PS50893">
    <property type="entry name" value="ABC_TRANSPORTER_2"/>
    <property type="match status" value="1"/>
</dbReference>
<dbReference type="Pfam" id="PF00005">
    <property type="entry name" value="ABC_tran"/>
    <property type="match status" value="1"/>
</dbReference>
<feature type="region of interest" description="Disordered" evidence="5">
    <location>
        <begin position="398"/>
        <end position="422"/>
    </location>
</feature>
<reference evidence="7 8" key="1">
    <citation type="journal article" date="2015" name="Int. J. Syst. Evol. Microbiol.">
        <title>Halomonas salicampi sp. nov., a halotolerant and alkalitolerant bacterium isolated from a saltern soil.</title>
        <authorList>
            <person name="Lee J.C."/>
            <person name="Kim Y.S."/>
            <person name="Yun B.S."/>
            <person name="Whang K.S."/>
        </authorList>
    </citation>
    <scope>NUCLEOTIDE SEQUENCE [LARGE SCALE GENOMIC DNA]</scope>
    <source>
        <strain evidence="7 8">BH103</strain>
    </source>
</reference>
<protein>
    <submittedName>
        <fullName evidence="7">ABC transporter ATP-binding protein</fullName>
    </submittedName>
</protein>
<dbReference type="InterPro" id="IPR003439">
    <property type="entry name" value="ABC_transporter-like_ATP-bd"/>
</dbReference>
<feature type="domain" description="ABC transporter" evidence="6">
    <location>
        <begin position="2"/>
        <end position="241"/>
    </location>
</feature>
<evidence type="ECO:0000313" key="7">
    <source>
        <dbReference type="EMBL" id="NYS60351.1"/>
    </source>
</evidence>
<accession>A0A7Z0RU76</accession>
<dbReference type="GO" id="GO:0140359">
    <property type="term" value="F:ABC-type transporter activity"/>
    <property type="evidence" value="ECO:0007669"/>
    <property type="project" value="InterPro"/>
</dbReference>
<evidence type="ECO:0000259" key="6">
    <source>
        <dbReference type="PROSITE" id="PS50893"/>
    </source>
</evidence>
<dbReference type="PANTHER" id="PTHR46743">
    <property type="entry name" value="TEICHOIC ACIDS EXPORT ATP-BINDING PROTEIN TAGH"/>
    <property type="match status" value="1"/>
</dbReference>
<gene>
    <name evidence="7" type="ORF">HZS81_06175</name>
</gene>
<evidence type="ECO:0000256" key="3">
    <source>
        <dbReference type="ARBA" id="ARBA00022741"/>
    </source>
</evidence>
<dbReference type="Proteomes" id="UP000586119">
    <property type="component" value="Unassembled WGS sequence"/>
</dbReference>
<evidence type="ECO:0000313" key="8">
    <source>
        <dbReference type="Proteomes" id="UP000586119"/>
    </source>
</evidence>
<dbReference type="PANTHER" id="PTHR46743:SF2">
    <property type="entry name" value="TEICHOIC ACIDS EXPORT ATP-BINDING PROTEIN TAGH"/>
    <property type="match status" value="1"/>
</dbReference>
<comment type="similarity">
    <text evidence="1">Belongs to the ABC transporter superfamily.</text>
</comment>
<evidence type="ECO:0000256" key="1">
    <source>
        <dbReference type="ARBA" id="ARBA00005417"/>
    </source>
</evidence>
<name>A0A7Z0RU76_9GAMM</name>
<dbReference type="Gene3D" id="3.40.50.300">
    <property type="entry name" value="P-loop containing nucleotide triphosphate hydrolases"/>
    <property type="match status" value="1"/>
</dbReference>
<dbReference type="Pfam" id="PF14524">
    <property type="entry name" value="Wzt_C"/>
    <property type="match status" value="1"/>
</dbReference>
<evidence type="ECO:0000256" key="5">
    <source>
        <dbReference type="SAM" id="MobiDB-lite"/>
    </source>
</evidence>
<dbReference type="GO" id="GO:0005524">
    <property type="term" value="F:ATP binding"/>
    <property type="evidence" value="ECO:0007669"/>
    <property type="project" value="UniProtKB-KW"/>
</dbReference>
<comment type="caution">
    <text evidence="7">The sequence shown here is derived from an EMBL/GenBank/DDBJ whole genome shotgun (WGS) entry which is preliminary data.</text>
</comment>
<keyword evidence="4 7" id="KW-0067">ATP-binding</keyword>